<dbReference type="EMBL" id="CP026100">
    <property type="protein sequence ID" value="AYV49659.1"/>
    <property type="molecule type" value="Genomic_DNA"/>
</dbReference>
<dbReference type="Pfam" id="PF04335">
    <property type="entry name" value="VirB8"/>
    <property type="match status" value="1"/>
</dbReference>
<keyword evidence="3 6" id="KW-1133">Transmembrane helix</keyword>
<dbReference type="CDD" id="cd16425">
    <property type="entry name" value="TrbF"/>
    <property type="match status" value="1"/>
</dbReference>
<keyword evidence="11" id="KW-1185">Reference proteome</keyword>
<evidence type="ECO:0000313" key="9">
    <source>
        <dbReference type="EMBL" id="PLR06581.1"/>
    </source>
</evidence>
<feature type="transmembrane region" description="Helical" evidence="6">
    <location>
        <begin position="40"/>
        <end position="60"/>
    </location>
</feature>
<dbReference type="NCBIfam" id="NF010446">
    <property type="entry name" value="PRK13872.1"/>
    <property type="match status" value="1"/>
</dbReference>
<dbReference type="KEGG" id="cfh:C1707_19440"/>
<dbReference type="GO" id="GO:0016020">
    <property type="term" value="C:membrane"/>
    <property type="evidence" value="ECO:0007669"/>
    <property type="project" value="UniProtKB-SubCell"/>
</dbReference>
<evidence type="ECO:0000256" key="5">
    <source>
        <dbReference type="SAM" id="MobiDB-lite"/>
    </source>
</evidence>
<evidence type="ECO:0000256" key="2">
    <source>
        <dbReference type="ARBA" id="ARBA00022692"/>
    </source>
</evidence>
<dbReference type="Proteomes" id="UP000281192">
    <property type="component" value="Chromosome"/>
</dbReference>
<name>A0A2N5CLJ0_9CAUL</name>
<organism evidence="9 10">
    <name type="scientific">Caulobacter flavus</name>
    <dbReference type="NCBI Taxonomy" id="1679497"/>
    <lineage>
        <taxon>Bacteria</taxon>
        <taxon>Pseudomonadati</taxon>
        <taxon>Pseudomonadota</taxon>
        <taxon>Alphaproteobacteria</taxon>
        <taxon>Caulobacterales</taxon>
        <taxon>Caulobacteraceae</taxon>
        <taxon>Caulobacter</taxon>
    </lineage>
</organism>
<feature type="region of interest" description="Disordered" evidence="5">
    <location>
        <begin position="1"/>
        <end position="20"/>
    </location>
</feature>
<feature type="compositionally biased region" description="Basic and acidic residues" evidence="5">
    <location>
        <begin position="11"/>
        <end position="20"/>
    </location>
</feature>
<comment type="subcellular location">
    <subcellularLocation>
        <location evidence="1">Membrane</location>
        <topology evidence="1">Single-pass membrane protein</topology>
    </subcellularLocation>
</comment>
<dbReference type="EMBL" id="PJRQ01000052">
    <property type="protein sequence ID" value="PLR06581.1"/>
    <property type="molecule type" value="Genomic_DNA"/>
</dbReference>
<dbReference type="OrthoDB" id="597581at2"/>
<dbReference type="RefSeq" id="WP_101715756.1">
    <property type="nucleotide sequence ID" value="NZ_CP026100.1"/>
</dbReference>
<keyword evidence="2 6" id="KW-0812">Transmembrane</keyword>
<dbReference type="InterPro" id="IPR007430">
    <property type="entry name" value="VirB8"/>
</dbReference>
<proteinExistence type="predicted"/>
<gene>
    <name evidence="8" type="ORF">C1707_19440</name>
    <name evidence="9" type="ORF">CFHF_24810</name>
</gene>
<evidence type="ECO:0000256" key="4">
    <source>
        <dbReference type="ARBA" id="ARBA00023136"/>
    </source>
</evidence>
<accession>A0A2N5CLJ0</accession>
<sequence length="227" mass="25053">MFRRAQSHYGRTPEPETPYHRARQVWDDRIGAVAVAGRRVWALALAEGGVIVALSLALVWTNARGSVVPWVVEVDRFGEARAVGPAIADFQPTDAMIAERLERFVKQVRSIPADPVVLRNDLLTAYDFVSPNGSKALTAYVGETAPFAQVGKAQVALEVSSVVRASPTSFRLAWTERRYQDGALVTTERWSAIVTLTKLPKPTRDRLKKNPLNVAVDAIDWSKEMAS</sequence>
<reference evidence="8 11" key="2">
    <citation type="submission" date="2018-01" db="EMBL/GenBank/DDBJ databases">
        <title>Complete genome sequence of Caulobacter flavus RHGG3.</title>
        <authorList>
            <person name="Yang E."/>
        </authorList>
    </citation>
    <scope>NUCLEOTIDE SEQUENCE [LARGE SCALE GENOMIC DNA]</scope>
    <source>
        <strain evidence="8 11">RHGG3</strain>
    </source>
</reference>
<dbReference type="Gene3D" id="3.10.450.230">
    <property type="entry name" value="VirB8 protein"/>
    <property type="match status" value="1"/>
</dbReference>
<evidence type="ECO:0000313" key="8">
    <source>
        <dbReference type="EMBL" id="AYV49659.1"/>
    </source>
</evidence>
<dbReference type="Proteomes" id="UP000234483">
    <property type="component" value="Unassembled WGS sequence"/>
</dbReference>
<evidence type="ECO:0000256" key="1">
    <source>
        <dbReference type="ARBA" id="ARBA00004167"/>
    </source>
</evidence>
<reference evidence="9 10" key="1">
    <citation type="submission" date="2017-12" db="EMBL/GenBank/DDBJ databases">
        <title>The genome sequence of Caulobacter flavus CGMCC1 15093.</title>
        <authorList>
            <person name="Gao J."/>
            <person name="Mao X."/>
            <person name="Sun J."/>
        </authorList>
    </citation>
    <scope>NUCLEOTIDE SEQUENCE [LARGE SCALE GENOMIC DNA]</scope>
    <source>
        <strain evidence="9 10">CGMCC1 15093</strain>
    </source>
</reference>
<evidence type="ECO:0000313" key="11">
    <source>
        <dbReference type="Proteomes" id="UP000281192"/>
    </source>
</evidence>
<dbReference type="InterPro" id="IPR032710">
    <property type="entry name" value="NTF2-like_dom_sf"/>
</dbReference>
<evidence type="ECO:0000313" key="10">
    <source>
        <dbReference type="Proteomes" id="UP000234483"/>
    </source>
</evidence>
<keyword evidence="4 6" id="KW-0472">Membrane</keyword>
<dbReference type="SUPFAM" id="SSF54427">
    <property type="entry name" value="NTF2-like"/>
    <property type="match status" value="1"/>
</dbReference>
<evidence type="ECO:0000259" key="7">
    <source>
        <dbReference type="Pfam" id="PF04335"/>
    </source>
</evidence>
<evidence type="ECO:0000256" key="3">
    <source>
        <dbReference type="ARBA" id="ARBA00022989"/>
    </source>
</evidence>
<dbReference type="AlphaFoldDB" id="A0A2N5CLJ0"/>
<dbReference type="InterPro" id="IPR035658">
    <property type="entry name" value="TrbF"/>
</dbReference>
<evidence type="ECO:0000256" key="6">
    <source>
        <dbReference type="SAM" id="Phobius"/>
    </source>
</evidence>
<feature type="domain" description="Bacterial virulence protein VirB8" evidence="7">
    <location>
        <begin position="21"/>
        <end position="224"/>
    </location>
</feature>
<protein>
    <submittedName>
        <fullName evidence="9">Conjugal transfer protein TrbF</fullName>
    </submittedName>
</protein>